<accession>G9EUE2</accession>
<keyword evidence="1" id="KW-1133">Transmembrane helix</keyword>
<dbReference type="InParanoid" id="G9EUE2"/>
<dbReference type="HOGENOM" id="CLU_955782_0_0_6"/>
<name>G9EUE2_9GAMM</name>
<feature type="transmembrane region" description="Helical" evidence="1">
    <location>
        <begin position="195"/>
        <end position="218"/>
    </location>
</feature>
<reference evidence="2 3" key="1">
    <citation type="journal article" date="2011" name="BMC Genomics">
        <title>Insight into cross-talk between intra-amoebal pathogens.</title>
        <authorList>
            <person name="Gimenez G."/>
            <person name="Bertelli C."/>
            <person name="Moliner C."/>
            <person name="Robert C."/>
            <person name="Raoult D."/>
            <person name="Fournier P.E."/>
            <person name="Greub G."/>
        </authorList>
    </citation>
    <scope>NUCLEOTIDE SEQUENCE [LARGE SCALE GENOMIC DNA]</scope>
    <source>
        <strain evidence="2 3">LLAP12</strain>
    </source>
</reference>
<dbReference type="OrthoDB" id="5634905at2"/>
<dbReference type="Pfam" id="PF06691">
    <property type="entry name" value="DUF1189"/>
    <property type="match status" value="1"/>
</dbReference>
<proteinExistence type="predicted"/>
<dbReference type="Proteomes" id="UP000002770">
    <property type="component" value="Unassembled WGS sequence"/>
</dbReference>
<dbReference type="InterPro" id="IPR009574">
    <property type="entry name" value="DUF1189"/>
</dbReference>
<evidence type="ECO:0000256" key="1">
    <source>
        <dbReference type="SAM" id="Phobius"/>
    </source>
</evidence>
<feature type="transmembrane region" description="Helical" evidence="1">
    <location>
        <begin position="239"/>
        <end position="257"/>
    </location>
</feature>
<dbReference type="RefSeq" id="WP_006872796.1">
    <property type="nucleotide sequence ID" value="NZ_JH413849.1"/>
</dbReference>
<evidence type="ECO:0000313" key="2">
    <source>
        <dbReference type="EMBL" id="EHL29216.1"/>
    </source>
</evidence>
<feature type="transmembrane region" description="Helical" evidence="1">
    <location>
        <begin position="263"/>
        <end position="283"/>
    </location>
</feature>
<evidence type="ECO:0000313" key="3">
    <source>
        <dbReference type="Proteomes" id="UP000002770"/>
    </source>
</evidence>
<dbReference type="eggNOG" id="ENOG502ZDS1">
    <property type="taxonomic scope" value="Bacteria"/>
</dbReference>
<dbReference type="STRING" id="658187.LDG_8936"/>
<keyword evidence="1" id="KW-0812">Transmembrane</keyword>
<evidence type="ECO:0008006" key="4">
    <source>
        <dbReference type="Google" id="ProtNLM"/>
    </source>
</evidence>
<dbReference type="EMBL" id="JH413849">
    <property type="protein sequence ID" value="EHL29216.1"/>
    <property type="molecule type" value="Genomic_DNA"/>
</dbReference>
<keyword evidence="1" id="KW-0472">Membrane</keyword>
<keyword evidence="3" id="KW-1185">Reference proteome</keyword>
<organism evidence="2 3">
    <name type="scientific">Legionella drancourtii LLAP12</name>
    <dbReference type="NCBI Taxonomy" id="658187"/>
    <lineage>
        <taxon>Bacteria</taxon>
        <taxon>Pseudomonadati</taxon>
        <taxon>Pseudomonadota</taxon>
        <taxon>Gammaproteobacteria</taxon>
        <taxon>Legionellales</taxon>
        <taxon>Legionellaceae</taxon>
        <taxon>Legionella</taxon>
    </lineage>
</organism>
<gene>
    <name evidence="2" type="ORF">LDG_8936</name>
</gene>
<protein>
    <recommendedName>
        <fullName evidence="4">DUF1189 domain-containing protein</fullName>
    </recommendedName>
</protein>
<feature type="transmembrane region" description="Helical" evidence="1">
    <location>
        <begin position="39"/>
        <end position="60"/>
    </location>
</feature>
<sequence>MAKEKNKLKPIDAPVYGYWSALWKSFYSRRLYVDIGKRWKGYGLIYLLLAIAIFSIPFFFRMTISFNQSFKEEITEPLLKLPLFYVQNGNVVFDKPMPYLIDNDKKQTVVIIDTTGTVNNFSDKYPYLTILINKDRISFRIPTPQLFTMGTQQAPVNKSKPLVQPFGKGANFAFDGKQFVEQNSITGLKLASQAMLYPIIVAIFFSLFIVFFPVLGFLGQTFSTIFFSFKISFSASCRILIVAGTPMLLLLFLMLTFNSIFQGLGFILFFLLTAYYAFALHVLRAESRQVVAP</sequence>
<dbReference type="AlphaFoldDB" id="G9EUE2"/>